<reference evidence="4 5" key="1">
    <citation type="journal article" date="2015" name="Genome Announc.">
        <title>Expanding the biotechnology potential of lactobacilli through comparative genomics of 213 strains and associated genera.</title>
        <authorList>
            <person name="Sun Z."/>
            <person name="Harris H.M."/>
            <person name="McCann A."/>
            <person name="Guo C."/>
            <person name="Argimon S."/>
            <person name="Zhang W."/>
            <person name="Yang X."/>
            <person name="Jeffery I.B."/>
            <person name="Cooney J.C."/>
            <person name="Kagawa T.F."/>
            <person name="Liu W."/>
            <person name="Song Y."/>
            <person name="Salvetti E."/>
            <person name="Wrobel A."/>
            <person name="Rasinkangas P."/>
            <person name="Parkhill J."/>
            <person name="Rea M.C."/>
            <person name="O'Sullivan O."/>
            <person name="Ritari J."/>
            <person name="Douillard F.P."/>
            <person name="Paul Ross R."/>
            <person name="Yang R."/>
            <person name="Briner A.E."/>
            <person name="Felis G.E."/>
            <person name="de Vos W.M."/>
            <person name="Barrangou R."/>
            <person name="Klaenhammer T.R."/>
            <person name="Caufield P.W."/>
            <person name="Cui Y."/>
            <person name="Zhang H."/>
            <person name="O'Toole P.W."/>
        </authorList>
    </citation>
    <scope>NUCLEOTIDE SEQUENCE [LARGE SCALE GENOMIC DNA]</scope>
    <source>
        <strain evidence="4 5">DSM 20593</strain>
    </source>
</reference>
<dbReference type="GO" id="GO:0046872">
    <property type="term" value="F:metal ion binding"/>
    <property type="evidence" value="ECO:0007669"/>
    <property type="project" value="UniProtKB-KW"/>
</dbReference>
<protein>
    <recommendedName>
        <fullName evidence="6">Glycosyltransferase family 8 protein</fullName>
    </recommendedName>
</protein>
<accession>A0A0R2JLC9</accession>
<comment type="caution">
    <text evidence="4">The sequence shown here is derived from an EMBL/GenBank/DDBJ whole genome shotgun (WGS) entry which is preliminary data.</text>
</comment>
<dbReference type="Proteomes" id="UP000051655">
    <property type="component" value="Unassembled WGS sequence"/>
</dbReference>
<dbReference type="GO" id="GO:0016757">
    <property type="term" value="F:glycosyltransferase activity"/>
    <property type="evidence" value="ECO:0007669"/>
    <property type="project" value="UniProtKB-KW"/>
</dbReference>
<evidence type="ECO:0000256" key="3">
    <source>
        <dbReference type="ARBA" id="ARBA00022723"/>
    </source>
</evidence>
<evidence type="ECO:0000313" key="4">
    <source>
        <dbReference type="EMBL" id="KRN74701.1"/>
    </source>
</evidence>
<dbReference type="PANTHER" id="PTHR13778:SF47">
    <property type="entry name" value="LIPOPOLYSACCHARIDE 1,3-GALACTOSYLTRANSFERASE"/>
    <property type="match status" value="1"/>
</dbReference>
<keyword evidence="5" id="KW-1185">Reference proteome</keyword>
<dbReference type="InterPro" id="IPR050748">
    <property type="entry name" value="Glycosyltrans_8_dom-fam"/>
</dbReference>
<name>A0A0R2JLC9_9LACO</name>
<dbReference type="AlphaFoldDB" id="A0A0R2JLC9"/>
<evidence type="ECO:0000256" key="1">
    <source>
        <dbReference type="ARBA" id="ARBA00022676"/>
    </source>
</evidence>
<evidence type="ECO:0000313" key="5">
    <source>
        <dbReference type="Proteomes" id="UP000051655"/>
    </source>
</evidence>
<dbReference type="Pfam" id="PF01501">
    <property type="entry name" value="Glyco_transf_8"/>
    <property type="match status" value="1"/>
</dbReference>
<dbReference type="STRING" id="1616.IV73_GL001209"/>
<dbReference type="PATRIC" id="fig|1616.3.peg.1241"/>
<dbReference type="Gene3D" id="3.90.550.10">
    <property type="entry name" value="Spore Coat Polysaccharide Biosynthesis Protein SpsA, Chain A"/>
    <property type="match status" value="1"/>
</dbReference>
<gene>
    <name evidence="4" type="ORF">IV73_GL001209</name>
</gene>
<keyword evidence="2" id="KW-0808">Transferase</keyword>
<organism evidence="4 5">
    <name type="scientific">Weissella kandleri</name>
    <dbReference type="NCBI Taxonomy" id="1616"/>
    <lineage>
        <taxon>Bacteria</taxon>
        <taxon>Bacillati</taxon>
        <taxon>Bacillota</taxon>
        <taxon>Bacilli</taxon>
        <taxon>Lactobacillales</taxon>
        <taxon>Lactobacillaceae</taxon>
        <taxon>Weissella</taxon>
    </lineage>
</organism>
<dbReference type="InterPro" id="IPR002495">
    <property type="entry name" value="Glyco_trans_8"/>
</dbReference>
<evidence type="ECO:0000256" key="2">
    <source>
        <dbReference type="ARBA" id="ARBA00022679"/>
    </source>
</evidence>
<dbReference type="CDD" id="cd04194">
    <property type="entry name" value="GT8_A4GalT_like"/>
    <property type="match status" value="1"/>
</dbReference>
<dbReference type="OrthoDB" id="5672604at2"/>
<sequence>MNEQINLLFTLDTGYLNPLCVELTSIYYNNPKTAFKIWLVHESIMAEEIEIVRKLAEKLHFQFEAIQIDGSIWQGAPTVERYPKEMYFRLLAGEILPTSVQKVIYLDPDILVLNSVTELWNMDMDGNMLAAATHTGLIDVTTKFNQIRLDIDHGYYNSGVMLMDLDRAREIVRWEDISAALAKHGPQLMLPDQDILNYLYGKYAVEIPEERWNYDARMYQRYLTRSLGQDDVKWVINNTVFLHFCGKPKPWQNGHDNRFTAVYETYQRLMNYIMES</sequence>
<dbReference type="RefSeq" id="WP_057756261.1">
    <property type="nucleotide sequence ID" value="NZ_JQBP01000007.1"/>
</dbReference>
<dbReference type="PANTHER" id="PTHR13778">
    <property type="entry name" value="GLYCOSYLTRANSFERASE 8 DOMAIN-CONTAINING PROTEIN"/>
    <property type="match status" value="1"/>
</dbReference>
<dbReference type="EMBL" id="JQBP01000007">
    <property type="protein sequence ID" value="KRN74701.1"/>
    <property type="molecule type" value="Genomic_DNA"/>
</dbReference>
<evidence type="ECO:0008006" key="6">
    <source>
        <dbReference type="Google" id="ProtNLM"/>
    </source>
</evidence>
<keyword evidence="1" id="KW-0328">Glycosyltransferase</keyword>
<proteinExistence type="predicted"/>
<dbReference type="InterPro" id="IPR029044">
    <property type="entry name" value="Nucleotide-diphossugar_trans"/>
</dbReference>
<keyword evidence="3" id="KW-0479">Metal-binding</keyword>
<dbReference type="SUPFAM" id="SSF53448">
    <property type="entry name" value="Nucleotide-diphospho-sugar transferases"/>
    <property type="match status" value="1"/>
</dbReference>